<dbReference type="Gene3D" id="3.30.710.10">
    <property type="entry name" value="Potassium Channel Kv1.1, Chain A"/>
    <property type="match status" value="1"/>
</dbReference>
<feature type="compositionally biased region" description="Low complexity" evidence="1">
    <location>
        <begin position="245"/>
        <end position="257"/>
    </location>
</feature>
<dbReference type="Proteomes" id="UP000008064">
    <property type="component" value="Unassembled WGS sequence"/>
</dbReference>
<feature type="compositionally biased region" description="Polar residues" evidence="1">
    <location>
        <begin position="185"/>
        <end position="196"/>
    </location>
</feature>
<feature type="region of interest" description="Disordered" evidence="1">
    <location>
        <begin position="282"/>
        <end position="303"/>
    </location>
</feature>
<protein>
    <recommendedName>
        <fullName evidence="3">BTB domain-containing protein</fullName>
    </recommendedName>
</protein>
<feature type="compositionally biased region" description="Basic and acidic residues" evidence="1">
    <location>
        <begin position="282"/>
        <end position="296"/>
    </location>
</feature>
<dbReference type="RefSeq" id="XP_007317670.1">
    <property type="nucleotide sequence ID" value="XM_007317608.1"/>
</dbReference>
<organism>
    <name type="scientific">Serpula lacrymans var. lacrymans (strain S7.9)</name>
    <name type="common">Dry rot fungus</name>
    <dbReference type="NCBI Taxonomy" id="578457"/>
    <lineage>
        <taxon>Eukaryota</taxon>
        <taxon>Fungi</taxon>
        <taxon>Dikarya</taxon>
        <taxon>Basidiomycota</taxon>
        <taxon>Agaricomycotina</taxon>
        <taxon>Agaricomycetes</taxon>
        <taxon>Agaricomycetidae</taxon>
        <taxon>Boletales</taxon>
        <taxon>Coniophorineae</taxon>
        <taxon>Serpulaceae</taxon>
        <taxon>Serpula</taxon>
    </lineage>
</organism>
<feature type="region of interest" description="Disordered" evidence="1">
    <location>
        <begin position="185"/>
        <end position="259"/>
    </location>
</feature>
<proteinExistence type="predicted"/>
<dbReference type="HOGENOM" id="CLU_033181_0_0_1"/>
<dbReference type="GeneID" id="18813350"/>
<dbReference type="InterPro" id="IPR011333">
    <property type="entry name" value="SKP1/BTB/POZ_sf"/>
</dbReference>
<dbReference type="EMBL" id="GL945433">
    <property type="protein sequence ID" value="EGO25548.1"/>
    <property type="molecule type" value="Genomic_DNA"/>
</dbReference>
<name>F8NT75_SERL9</name>
<reference evidence="2" key="1">
    <citation type="submission" date="2011-04" db="EMBL/GenBank/DDBJ databases">
        <title>Evolution of plant cell wall degrading machinery underlies the functional diversity of forest fungi.</title>
        <authorList>
            <consortium name="US DOE Joint Genome Institute (JGI-PGF)"/>
            <person name="Eastwood D.C."/>
            <person name="Floudas D."/>
            <person name="Binder M."/>
            <person name="Majcherczyk A."/>
            <person name="Schneider P."/>
            <person name="Aerts A."/>
            <person name="Asiegbu F.O."/>
            <person name="Baker S.E."/>
            <person name="Barry K."/>
            <person name="Bendiksby M."/>
            <person name="Blumentritt M."/>
            <person name="Coutinho P.M."/>
            <person name="Cullen D."/>
            <person name="Cullen D."/>
            <person name="Gathman A."/>
            <person name="Goodell B."/>
            <person name="Henrissat B."/>
            <person name="Ihrmark K."/>
            <person name="Kauserud H."/>
            <person name="Kohler A."/>
            <person name="LaButti K."/>
            <person name="Lapidus A."/>
            <person name="Lavin J.L."/>
            <person name="Lee Y.-H."/>
            <person name="Lindquist E."/>
            <person name="Lilly W."/>
            <person name="Lucas S."/>
            <person name="Morin E."/>
            <person name="Murat C."/>
            <person name="Oguiza J.A."/>
            <person name="Park J."/>
            <person name="Pisabarro A.G."/>
            <person name="Riley R."/>
            <person name="Rosling A."/>
            <person name="Salamov A."/>
            <person name="Schmidt O."/>
            <person name="Schmutz J."/>
            <person name="Skrede I."/>
            <person name="Stenlid J."/>
            <person name="Wiebenga A."/>
            <person name="Xie X."/>
            <person name="Kues U."/>
            <person name="Hibbett D.S."/>
            <person name="Hoffmeister D."/>
            <person name="Hogberg N."/>
            <person name="Martin F."/>
            <person name="Grigoriev I.V."/>
            <person name="Watkinson S.C."/>
        </authorList>
    </citation>
    <scope>NUCLEOTIDE SEQUENCE</scope>
    <source>
        <strain evidence="2">S7.9</strain>
    </source>
</reference>
<feature type="compositionally biased region" description="Basic and acidic residues" evidence="1">
    <location>
        <begin position="394"/>
        <end position="407"/>
    </location>
</feature>
<feature type="region of interest" description="Disordered" evidence="1">
    <location>
        <begin position="380"/>
        <end position="409"/>
    </location>
</feature>
<dbReference type="AlphaFoldDB" id="F8NT75"/>
<gene>
    <name evidence="2" type="ORF">SERLADRAFT_415081</name>
</gene>
<evidence type="ECO:0000256" key="1">
    <source>
        <dbReference type="SAM" id="MobiDB-lite"/>
    </source>
</evidence>
<feature type="compositionally biased region" description="Basic and acidic residues" evidence="1">
    <location>
        <begin position="198"/>
        <end position="244"/>
    </location>
</feature>
<sequence length="586" mass="64610">MNKLGETHNHATGAQTTNFQIKIVDAHPASTQGAVIYSQTSTMGWRFGYYYSKKSKSAGFYFDPAKTNNAVKAVTVKVSFASPNLVASSASPAININLPSSSSQILLAPRSREQVVAYSIVFFEVIPQFKDSTPDIKELSTNQLASTPELEAYAPTTVEPVTADTVSDPLDIPVPAPTVENFATPITSALPSSQSEPDLEKIEKREAESVEEFKELDRLPSEKREAESVEELKEWDCSPSKAERSSSSSGSESSIGSTENWVKQLPVEEPADPLEQVAVETREEVKPGEFSDEYHQKSNMSPSEALAESLRSGVFIDTKFYVYSQRGRKGGAKMPVSIFANSSILRASSVLLRYELEHTRAFHSCIAELDDDSVMRSKDDAEYSYENDSDLDDTENHADLSDLDDKSSSSVKTFGSDELTLIPPARPVPTFRISGRTLLVKDYAFKTWQALIFYLYTGAIAFSNLKSEETTNMADTCTPFPCSPKSMYRLADKFGLEDLKELAFRSICTKVTKCNIVDEVFSKFTSQYPAVQAKELELLVQHMNSPEVISALPRKFHSIARGDLPHCADVLTNVFLELADGGAPQV</sequence>
<evidence type="ECO:0000313" key="2">
    <source>
        <dbReference type="EMBL" id="EGO25548.1"/>
    </source>
</evidence>
<accession>F8NT75</accession>
<evidence type="ECO:0008006" key="3">
    <source>
        <dbReference type="Google" id="ProtNLM"/>
    </source>
</evidence>
<dbReference type="KEGG" id="sla:SERLADRAFT_415081"/>
<dbReference type="OrthoDB" id="6359816at2759"/>
<feature type="compositionally biased region" description="Acidic residues" evidence="1">
    <location>
        <begin position="382"/>
        <end position="393"/>
    </location>
</feature>